<evidence type="ECO:0000259" key="8">
    <source>
        <dbReference type="Pfam" id="PF00892"/>
    </source>
</evidence>
<dbReference type="eggNOG" id="COG0697">
    <property type="taxonomic scope" value="Bacteria"/>
</dbReference>
<keyword evidence="5 7" id="KW-1133">Transmembrane helix</keyword>
<dbReference type="InterPro" id="IPR000620">
    <property type="entry name" value="EamA_dom"/>
</dbReference>
<dbReference type="EMBL" id="ACJM01000019">
    <property type="protein sequence ID" value="EEG76337.1"/>
    <property type="molecule type" value="Genomic_DNA"/>
</dbReference>
<evidence type="ECO:0000256" key="1">
    <source>
        <dbReference type="ARBA" id="ARBA00004651"/>
    </source>
</evidence>
<feature type="transmembrane region" description="Helical" evidence="7">
    <location>
        <begin position="94"/>
        <end position="115"/>
    </location>
</feature>
<dbReference type="GO" id="GO:0005886">
    <property type="term" value="C:plasma membrane"/>
    <property type="evidence" value="ECO:0007669"/>
    <property type="project" value="UniProtKB-SubCell"/>
</dbReference>
<gene>
    <name evidence="9" type="ORF">DealDRAFT_2777</name>
</gene>
<dbReference type="SUPFAM" id="SSF103481">
    <property type="entry name" value="Multidrug resistance efflux transporter EmrE"/>
    <property type="match status" value="1"/>
</dbReference>
<dbReference type="Gene3D" id="1.10.3730.20">
    <property type="match status" value="1"/>
</dbReference>
<reference evidence="9 10" key="1">
    <citation type="submission" date="2009-02" db="EMBL/GenBank/DDBJ databases">
        <title>Sequencing of the draft genome and assembly of Dethiobacter alkaliphilus AHT 1.</title>
        <authorList>
            <consortium name="US DOE Joint Genome Institute (JGI-PGF)"/>
            <person name="Lucas S."/>
            <person name="Copeland A."/>
            <person name="Lapidus A."/>
            <person name="Glavina del Rio T."/>
            <person name="Dalin E."/>
            <person name="Tice H."/>
            <person name="Bruce D."/>
            <person name="Goodwin L."/>
            <person name="Pitluck S."/>
            <person name="Larimer F."/>
            <person name="Land M.L."/>
            <person name="Hauser L."/>
            <person name="Muyzer G."/>
        </authorList>
    </citation>
    <scope>NUCLEOTIDE SEQUENCE [LARGE SCALE GENOMIC DNA]</scope>
    <source>
        <strain evidence="9 10">AHT 1</strain>
    </source>
</reference>
<feature type="transmembrane region" description="Helical" evidence="7">
    <location>
        <begin position="55"/>
        <end position="74"/>
    </location>
</feature>
<organism evidence="9 10">
    <name type="scientific">Dethiobacter alkaliphilus AHT 1</name>
    <dbReference type="NCBI Taxonomy" id="555088"/>
    <lineage>
        <taxon>Bacteria</taxon>
        <taxon>Bacillati</taxon>
        <taxon>Bacillota</taxon>
        <taxon>Dethiobacteria</taxon>
        <taxon>Dethiobacterales</taxon>
        <taxon>Dethiobacteraceae</taxon>
        <taxon>Dethiobacter</taxon>
    </lineage>
</organism>
<keyword evidence="3" id="KW-1003">Cell membrane</keyword>
<name>C0GJW8_DETAL</name>
<feature type="transmembrane region" description="Helical" evidence="7">
    <location>
        <begin position="20"/>
        <end position="43"/>
    </location>
</feature>
<evidence type="ECO:0000256" key="4">
    <source>
        <dbReference type="ARBA" id="ARBA00022692"/>
    </source>
</evidence>
<accession>C0GJW8</accession>
<keyword evidence="10" id="KW-1185">Reference proteome</keyword>
<dbReference type="PANTHER" id="PTHR32322:SF18">
    <property type="entry name" value="S-ADENOSYLMETHIONINE_S-ADENOSYLHOMOCYSTEINE TRANSPORTER"/>
    <property type="match status" value="1"/>
</dbReference>
<comment type="caution">
    <text evidence="9">The sequence shown here is derived from an EMBL/GenBank/DDBJ whole genome shotgun (WGS) entry which is preliminary data.</text>
</comment>
<dbReference type="InterPro" id="IPR050638">
    <property type="entry name" value="AA-Vitamin_Transporters"/>
</dbReference>
<dbReference type="PANTHER" id="PTHR32322">
    <property type="entry name" value="INNER MEMBRANE TRANSPORTER"/>
    <property type="match status" value="1"/>
</dbReference>
<dbReference type="Pfam" id="PF00892">
    <property type="entry name" value="EamA"/>
    <property type="match status" value="1"/>
</dbReference>
<feature type="transmembrane region" description="Helical" evidence="7">
    <location>
        <begin position="127"/>
        <end position="143"/>
    </location>
</feature>
<comment type="subcellular location">
    <subcellularLocation>
        <location evidence="1">Cell membrane</location>
        <topology evidence="1">Multi-pass membrane protein</topology>
    </subcellularLocation>
</comment>
<feature type="transmembrane region" description="Helical" evidence="7">
    <location>
        <begin position="149"/>
        <end position="169"/>
    </location>
</feature>
<dbReference type="AlphaFoldDB" id="C0GJW8"/>
<protein>
    <recommendedName>
        <fullName evidence="8">EamA domain-containing protein</fullName>
    </recommendedName>
</protein>
<keyword evidence="4 7" id="KW-0812">Transmembrane</keyword>
<feature type="domain" description="EamA" evidence="8">
    <location>
        <begin position="25"/>
        <end position="167"/>
    </location>
</feature>
<dbReference type="InterPro" id="IPR037185">
    <property type="entry name" value="EmrE-like"/>
</dbReference>
<sequence length="186" mass="20131">MIMSVSGVFFIVLMQGSVDLSYNIWGTLALLGAVVCAGLYNIYSKKSSAAFTPLEITYIMMWAGALLFNGIELVRHTLSGTLWSMLTPLTDPAVLSAVLYLGMLSSVVAFFLLNYMLSKVRASQTSAYLNLTTVVAILGGVLFRGESFAWFQGVGAVMIMSGVWGTSYFGREKSTTPLPVKLSGHR</sequence>
<evidence type="ECO:0000313" key="10">
    <source>
        <dbReference type="Proteomes" id="UP000006443"/>
    </source>
</evidence>
<evidence type="ECO:0000313" key="9">
    <source>
        <dbReference type="EMBL" id="EEG76337.1"/>
    </source>
</evidence>
<proteinExistence type="inferred from homology"/>
<comment type="similarity">
    <text evidence="2">Belongs to the EamA transporter family.</text>
</comment>
<dbReference type="Proteomes" id="UP000006443">
    <property type="component" value="Unassembled WGS sequence"/>
</dbReference>
<evidence type="ECO:0000256" key="3">
    <source>
        <dbReference type="ARBA" id="ARBA00022475"/>
    </source>
</evidence>
<evidence type="ECO:0000256" key="2">
    <source>
        <dbReference type="ARBA" id="ARBA00007362"/>
    </source>
</evidence>
<evidence type="ECO:0000256" key="6">
    <source>
        <dbReference type="ARBA" id="ARBA00023136"/>
    </source>
</evidence>
<dbReference type="STRING" id="555088.DealDRAFT_2777"/>
<evidence type="ECO:0000256" key="5">
    <source>
        <dbReference type="ARBA" id="ARBA00022989"/>
    </source>
</evidence>
<keyword evidence="6 7" id="KW-0472">Membrane</keyword>
<evidence type="ECO:0000256" key="7">
    <source>
        <dbReference type="SAM" id="Phobius"/>
    </source>
</evidence>